<proteinExistence type="predicted"/>
<feature type="domain" description="Reverse transcriptase" evidence="1">
    <location>
        <begin position="3"/>
        <end position="66"/>
    </location>
</feature>
<sequence length="126" mass="13884">GCRGVRQGCSLSGMLYTLAIEPFLNKLRDKLKGFSIPDCPNTIRLSAYADDIIVMVDGQSDIDTLHNVSNGPVGTKTRSQTLFTGSFRSLWYTGHAWTSGTLHYRSLSSRLVSPPSNTWWTSLALT</sequence>
<reference evidence="2" key="1">
    <citation type="submission" date="2023-06" db="EMBL/GenBank/DDBJ databases">
        <title>Male Hemibagrus guttatus genome.</title>
        <authorList>
            <person name="Bian C."/>
        </authorList>
    </citation>
    <scope>NUCLEOTIDE SEQUENCE</scope>
    <source>
        <strain evidence="2">Male_cb2023</strain>
        <tissue evidence="2">Muscle</tissue>
    </source>
</reference>
<dbReference type="InterPro" id="IPR000477">
    <property type="entry name" value="RT_dom"/>
</dbReference>
<dbReference type="EMBL" id="JAUCMX010000019">
    <property type="protein sequence ID" value="KAK3516682.1"/>
    <property type="molecule type" value="Genomic_DNA"/>
</dbReference>
<keyword evidence="3" id="KW-1185">Reference proteome</keyword>
<dbReference type="Proteomes" id="UP001274896">
    <property type="component" value="Unassembled WGS sequence"/>
</dbReference>
<dbReference type="AlphaFoldDB" id="A0AAE0QBE8"/>
<organism evidence="2 3">
    <name type="scientific">Hemibagrus guttatus</name>
    <dbReference type="NCBI Taxonomy" id="175788"/>
    <lineage>
        <taxon>Eukaryota</taxon>
        <taxon>Metazoa</taxon>
        <taxon>Chordata</taxon>
        <taxon>Craniata</taxon>
        <taxon>Vertebrata</taxon>
        <taxon>Euteleostomi</taxon>
        <taxon>Actinopterygii</taxon>
        <taxon>Neopterygii</taxon>
        <taxon>Teleostei</taxon>
        <taxon>Ostariophysi</taxon>
        <taxon>Siluriformes</taxon>
        <taxon>Bagridae</taxon>
        <taxon>Hemibagrus</taxon>
    </lineage>
</organism>
<comment type="caution">
    <text evidence="2">The sequence shown here is derived from an EMBL/GenBank/DDBJ whole genome shotgun (WGS) entry which is preliminary data.</text>
</comment>
<dbReference type="Pfam" id="PF00078">
    <property type="entry name" value="RVT_1"/>
    <property type="match status" value="1"/>
</dbReference>
<feature type="non-terminal residue" evidence="2">
    <location>
        <position position="126"/>
    </location>
</feature>
<evidence type="ECO:0000313" key="2">
    <source>
        <dbReference type="EMBL" id="KAK3516682.1"/>
    </source>
</evidence>
<protein>
    <recommendedName>
        <fullName evidence="1">Reverse transcriptase domain-containing protein</fullName>
    </recommendedName>
</protein>
<evidence type="ECO:0000259" key="1">
    <source>
        <dbReference type="Pfam" id="PF00078"/>
    </source>
</evidence>
<evidence type="ECO:0000313" key="3">
    <source>
        <dbReference type="Proteomes" id="UP001274896"/>
    </source>
</evidence>
<gene>
    <name evidence="2" type="ORF">QTP70_022193</name>
</gene>
<name>A0AAE0QBE8_9TELE</name>
<accession>A0AAE0QBE8</accession>